<dbReference type="GeneID" id="110979575"/>
<evidence type="ECO:0000313" key="2">
    <source>
        <dbReference type="Proteomes" id="UP000694845"/>
    </source>
</evidence>
<evidence type="ECO:0000256" key="1">
    <source>
        <dbReference type="SAM" id="MobiDB-lite"/>
    </source>
</evidence>
<dbReference type="OMA" id="VASSWKM"/>
<dbReference type="Proteomes" id="UP000694845">
    <property type="component" value="Unplaced"/>
</dbReference>
<gene>
    <name evidence="3" type="primary">LOC110979575</name>
</gene>
<accession>A0A8B7YF28</accession>
<feature type="region of interest" description="Disordered" evidence="1">
    <location>
        <begin position="37"/>
        <end position="119"/>
    </location>
</feature>
<protein>
    <submittedName>
        <fullName evidence="3">Uncharacterized protein LOC110979575 isoform X1</fullName>
    </submittedName>
</protein>
<dbReference type="AlphaFoldDB" id="A0A8B7YF28"/>
<dbReference type="OrthoDB" id="10550571at2759"/>
<reference evidence="3" key="1">
    <citation type="submission" date="2025-08" db="UniProtKB">
        <authorList>
            <consortium name="RefSeq"/>
        </authorList>
    </citation>
    <scope>IDENTIFICATION</scope>
</reference>
<name>A0A8B7YF28_ACAPL</name>
<dbReference type="RefSeq" id="XP_022091197.1">
    <property type="nucleotide sequence ID" value="XM_022235505.1"/>
</dbReference>
<sequence>MMNNTSKSENSAPCFVKWLESWRCLFVYLDVASSWKMGSGAGKPEDSSDEAEASTQITVASKSSPGHQSVDNRRRSSQEQHQIVPVKRVTKNEQIDSGTAIAGATMKKHDDTSGAKSEDDLILSEKASSDFDDDAFEQFCGEIDHVLEGRTSQEQRKSSVSSSVATRPSAHHQAYPTPKHRQLVLHSHHRQQPHDTQQEEVRQQIASYQPYSSEQQHYLSRPVQAANVPPPLATRSLEKPLSTWKRPEDLAHREQVLRDQYQGTRIHTKAQSTAPQMSGMRLASREGLTMGMKQTSDLMHFQEQRAESDFEDPSLQDKEGFDISKFKAANIKKNGHKMDKLLPATYKGYGANLSRQGTLPSLHRGSISSTISSLGTPASDKQGSSPLDDGKELKYNPSEEALLDFIEKEYS</sequence>
<feature type="region of interest" description="Disordered" evidence="1">
    <location>
        <begin position="354"/>
        <end position="398"/>
    </location>
</feature>
<feature type="compositionally biased region" description="Basic and acidic residues" evidence="1">
    <location>
        <begin position="107"/>
        <end position="119"/>
    </location>
</feature>
<feature type="region of interest" description="Disordered" evidence="1">
    <location>
        <begin position="149"/>
        <end position="177"/>
    </location>
</feature>
<keyword evidence="2" id="KW-1185">Reference proteome</keyword>
<dbReference type="KEGG" id="aplc:110979575"/>
<evidence type="ECO:0000313" key="3">
    <source>
        <dbReference type="RefSeq" id="XP_022091197.1"/>
    </source>
</evidence>
<feature type="compositionally biased region" description="Polar residues" evidence="1">
    <location>
        <begin position="53"/>
        <end position="69"/>
    </location>
</feature>
<feature type="compositionally biased region" description="Low complexity" evidence="1">
    <location>
        <begin position="361"/>
        <end position="376"/>
    </location>
</feature>
<proteinExistence type="predicted"/>
<organism evidence="2 3">
    <name type="scientific">Acanthaster planci</name>
    <name type="common">Crown-of-thorns starfish</name>
    <dbReference type="NCBI Taxonomy" id="133434"/>
    <lineage>
        <taxon>Eukaryota</taxon>
        <taxon>Metazoa</taxon>
        <taxon>Echinodermata</taxon>
        <taxon>Eleutherozoa</taxon>
        <taxon>Asterozoa</taxon>
        <taxon>Asteroidea</taxon>
        <taxon>Valvatacea</taxon>
        <taxon>Valvatida</taxon>
        <taxon>Acanthasteridae</taxon>
        <taxon>Acanthaster</taxon>
    </lineage>
</organism>